<keyword evidence="2" id="KW-1185">Reference proteome</keyword>
<dbReference type="InterPro" id="IPR043070">
    <property type="entry name" value="Spidroin_repeat"/>
</dbReference>
<comment type="caution">
    <text evidence="1">The sequence shown here is derived from an EMBL/GenBank/DDBJ whole genome shotgun (WGS) entry which is preliminary data.</text>
</comment>
<dbReference type="AlphaFoldDB" id="A0A8T0ETP8"/>
<name>A0A8T0ETP8_ARGBR</name>
<evidence type="ECO:0000313" key="2">
    <source>
        <dbReference type="Proteomes" id="UP000807504"/>
    </source>
</evidence>
<protein>
    <submittedName>
        <fullName evidence="1">Uncharacterized protein</fullName>
    </submittedName>
</protein>
<dbReference type="Proteomes" id="UP000807504">
    <property type="component" value="Unassembled WGS sequence"/>
</dbReference>
<evidence type="ECO:0000313" key="1">
    <source>
        <dbReference type="EMBL" id="KAF8777389.1"/>
    </source>
</evidence>
<accession>A0A8T0ETP8</accession>
<proteinExistence type="predicted"/>
<organism evidence="1 2">
    <name type="scientific">Argiope bruennichi</name>
    <name type="common">Wasp spider</name>
    <name type="synonym">Aranea bruennichi</name>
    <dbReference type="NCBI Taxonomy" id="94029"/>
    <lineage>
        <taxon>Eukaryota</taxon>
        <taxon>Metazoa</taxon>
        <taxon>Ecdysozoa</taxon>
        <taxon>Arthropoda</taxon>
        <taxon>Chelicerata</taxon>
        <taxon>Arachnida</taxon>
        <taxon>Araneae</taxon>
        <taxon>Araneomorphae</taxon>
        <taxon>Entelegynae</taxon>
        <taxon>Araneoidea</taxon>
        <taxon>Araneidae</taxon>
        <taxon>Argiope</taxon>
    </lineage>
</organism>
<reference evidence="1" key="1">
    <citation type="journal article" date="2020" name="bioRxiv">
        <title>Chromosome-level reference genome of the European wasp spider Argiope bruennichi: a resource for studies on range expansion and evolutionary adaptation.</title>
        <authorList>
            <person name="Sheffer M.M."/>
            <person name="Hoppe A."/>
            <person name="Krehenwinkel H."/>
            <person name="Uhl G."/>
            <person name="Kuss A.W."/>
            <person name="Jensen L."/>
            <person name="Jensen C."/>
            <person name="Gillespie R.G."/>
            <person name="Hoff K.J."/>
            <person name="Prost S."/>
        </authorList>
    </citation>
    <scope>NUCLEOTIDE SEQUENCE</scope>
</reference>
<dbReference type="EMBL" id="JABXBU010002072">
    <property type="protein sequence ID" value="KAF8777389.1"/>
    <property type="molecule type" value="Genomic_DNA"/>
</dbReference>
<reference evidence="1" key="2">
    <citation type="submission" date="2020-06" db="EMBL/GenBank/DDBJ databases">
        <authorList>
            <person name="Sheffer M."/>
        </authorList>
    </citation>
    <scope>NUCLEOTIDE SEQUENCE</scope>
</reference>
<dbReference type="Gene3D" id="1.10.274.60">
    <property type="entry name" value="Spidroin, repetitive domain"/>
    <property type="match status" value="1"/>
</dbReference>
<gene>
    <name evidence="1" type="ORF">HNY73_014257</name>
</gene>
<sequence>MEDPSKDITAEASKVIYENILEDTLENFGGEADDVLNNRMLKDSSDIIDEKIGKSLSGESLARKTREAIQNSKKSSEIPLETVAENEELDEGNRCSCKSVVTSFPRVPAVFIFVNTFIKNVQSSELLTILFDMTDATPQQFSQLKYRFYADFCRRLGFINANVIAAFSVRPIAKYFDVILPQALIQISANYIANFLFAEGILTAGNAQKLALIYYKKLEESAKIHEIDCESGYITKFQALADGEAGFVQYFGEPSYSETWEIAFYCAHEWLLAAVDYGTLRNVTSFIADVFRSRFVDAKEIAATAVRPIAKYFDVLPLPAMMRVYSISLPTSFLAEDNSLPIMQNH</sequence>